<dbReference type="EMBL" id="CAMGYJ010000009">
    <property type="protein sequence ID" value="CAI0472143.1"/>
    <property type="molecule type" value="Genomic_DNA"/>
</dbReference>
<evidence type="ECO:0000313" key="2">
    <source>
        <dbReference type="EMBL" id="CAI0472143.1"/>
    </source>
</evidence>
<evidence type="ECO:0000256" key="1">
    <source>
        <dbReference type="SAM" id="MobiDB-lite"/>
    </source>
</evidence>
<keyword evidence="3" id="KW-1185">Reference proteome</keyword>
<sequence>MSFMYLQYHEDYLARSQRQLVATSSAEECHPSKMVRNQPPERALGSGVGARRASEGSEPGGEELPIEEQELDALAEEVQQMANKIRQYRATLPDQLKTALASLLSSQRPLVPGFDSSSSSHPGPSGKPAPDASTSALPTEEDQHTAEKVVLLKDKVARNASSMPVALKRMRDCMSKIDMLGSSSNGEIHPAFREKRTS</sequence>
<feature type="region of interest" description="Disordered" evidence="1">
    <location>
        <begin position="22"/>
        <end position="65"/>
    </location>
</feature>
<dbReference type="Proteomes" id="UP001154282">
    <property type="component" value="Unassembled WGS sequence"/>
</dbReference>
<proteinExistence type="predicted"/>
<feature type="compositionally biased region" description="Low complexity" evidence="1">
    <location>
        <begin position="112"/>
        <end position="130"/>
    </location>
</feature>
<accession>A0AAV0PMI4</accession>
<feature type="region of interest" description="Disordered" evidence="1">
    <location>
        <begin position="178"/>
        <end position="198"/>
    </location>
</feature>
<dbReference type="PANTHER" id="PTHR36045">
    <property type="entry name" value="OS04G0558500 PROTEIN"/>
    <property type="match status" value="1"/>
</dbReference>
<organism evidence="2 3">
    <name type="scientific">Linum tenue</name>
    <dbReference type="NCBI Taxonomy" id="586396"/>
    <lineage>
        <taxon>Eukaryota</taxon>
        <taxon>Viridiplantae</taxon>
        <taxon>Streptophyta</taxon>
        <taxon>Embryophyta</taxon>
        <taxon>Tracheophyta</taxon>
        <taxon>Spermatophyta</taxon>
        <taxon>Magnoliopsida</taxon>
        <taxon>eudicotyledons</taxon>
        <taxon>Gunneridae</taxon>
        <taxon>Pentapetalae</taxon>
        <taxon>rosids</taxon>
        <taxon>fabids</taxon>
        <taxon>Malpighiales</taxon>
        <taxon>Linaceae</taxon>
        <taxon>Linum</taxon>
    </lineage>
</organism>
<name>A0AAV0PMI4_9ROSI</name>
<comment type="caution">
    <text evidence="2">The sequence shown here is derived from an EMBL/GenBank/DDBJ whole genome shotgun (WGS) entry which is preliminary data.</text>
</comment>
<gene>
    <name evidence="2" type="ORF">LITE_LOCUS39169</name>
</gene>
<evidence type="ECO:0000313" key="3">
    <source>
        <dbReference type="Proteomes" id="UP001154282"/>
    </source>
</evidence>
<feature type="region of interest" description="Disordered" evidence="1">
    <location>
        <begin position="111"/>
        <end position="149"/>
    </location>
</feature>
<dbReference type="PANTHER" id="PTHR36045:SF2">
    <property type="entry name" value="OS04G0558500 PROTEIN"/>
    <property type="match status" value="1"/>
</dbReference>
<protein>
    <submittedName>
        <fullName evidence="2">Uncharacterized protein</fullName>
    </submittedName>
</protein>
<reference evidence="2" key="1">
    <citation type="submission" date="2022-08" db="EMBL/GenBank/DDBJ databases">
        <authorList>
            <person name="Gutierrez-Valencia J."/>
        </authorList>
    </citation>
    <scope>NUCLEOTIDE SEQUENCE</scope>
</reference>
<dbReference type="AlphaFoldDB" id="A0AAV0PMI4"/>